<dbReference type="AlphaFoldDB" id="A0ABD7LN05"/>
<organism evidence="1 2">
    <name type="scientific">Enterococcus faecium</name>
    <name type="common">Streptococcus faecium</name>
    <dbReference type="NCBI Taxonomy" id="1352"/>
    <lineage>
        <taxon>Bacteria</taxon>
        <taxon>Bacillati</taxon>
        <taxon>Bacillota</taxon>
        <taxon>Bacilli</taxon>
        <taxon>Lactobacillales</taxon>
        <taxon>Enterococcaceae</taxon>
        <taxon>Enterococcus</taxon>
    </lineage>
</organism>
<dbReference type="Proteomes" id="UP000183509">
    <property type="component" value="Unassembled WGS sequence"/>
</dbReference>
<dbReference type="RefSeq" id="WP_074399790.1">
    <property type="nucleotide sequence ID" value="NZ_CABGIX010000006.1"/>
</dbReference>
<protein>
    <submittedName>
        <fullName evidence="1">Uncharacterized protein</fullName>
    </submittedName>
</protein>
<reference evidence="1 2" key="1">
    <citation type="submission" date="2016-04" db="EMBL/GenBank/DDBJ databases">
        <authorList>
            <person name="Millard A."/>
        </authorList>
    </citation>
    <scope>NUCLEOTIDE SEQUENCE [LARGE SCALE GENOMIC DNA]</scope>
    <source>
        <strain evidence="1">Isolate 22</strain>
    </source>
</reference>
<dbReference type="EMBL" id="FKLM01000070">
    <property type="protein sequence ID" value="SAM52916.1"/>
    <property type="molecule type" value="Genomic_DNA"/>
</dbReference>
<sequence length="74" mass="8220">MISVKGLGDEIFEAMMSKAQQDIKEKIISAAAQGQTSCTVRSRGTTPSFLLALEDEGILNIKRRDGSVRLFWQF</sequence>
<evidence type="ECO:0000313" key="1">
    <source>
        <dbReference type="EMBL" id="SAM52916.1"/>
    </source>
</evidence>
<evidence type="ECO:0000313" key="2">
    <source>
        <dbReference type="Proteomes" id="UP000183509"/>
    </source>
</evidence>
<name>A0ABD7LN05_ENTFC</name>
<comment type="caution">
    <text evidence="1">The sequence shown here is derived from an EMBL/GenBank/DDBJ whole genome shotgun (WGS) entry which is preliminary data.</text>
</comment>
<proteinExistence type="predicted"/>
<gene>
    <name evidence="1" type="ORF">DTPHA_602641</name>
</gene>
<accession>A0ABD7LN05</accession>